<dbReference type="InterPro" id="IPR006076">
    <property type="entry name" value="FAD-dep_OxRdtase"/>
</dbReference>
<sequence>MAVDLVVVGAGLVGLATARAALAARPDLRVVVVEKEDVVACHQTGRNSGVLHAGLYYRPGSRKAALCQAGKARMEAFCDEEGIPWTRSGKVVVAVTDDEVPRLDALAERAVANGVATERLDADGLREREPHAAGVAALWVPSTGVTDFSAVARRMAERLEEAGAEIRTGTAVMSGRETSTGVVVETDGGAIEARALVTCAGLWADRVAKLFGATPSVELVPFRGEYALLKPDAAKLVRGLIYPVPDPALPFLGVHLTRRVDGTVDAGPSAALAFARDGYRFSTVRPRDLGEALASPAFRRLARRHVRSGLDELARSLSLTTFWKAARRLLPQLRRQDLERAPAGVRAQALHPDGTLADDFVIEETARAVHVINAPSPAATASLAVGDEVAGRALQRL</sequence>
<feature type="domain" description="FAD dependent oxidoreductase" evidence="6">
    <location>
        <begin position="4"/>
        <end position="390"/>
    </location>
</feature>
<name>A0A271J0G2_9BACT</name>
<dbReference type="GO" id="GO:0047545">
    <property type="term" value="F:(S)-2-hydroxyglutarate dehydrogenase activity"/>
    <property type="evidence" value="ECO:0007669"/>
    <property type="project" value="TreeGrafter"/>
</dbReference>
<protein>
    <submittedName>
        <fullName evidence="7">Hydroxyglutarate oxidase</fullName>
    </submittedName>
</protein>
<evidence type="ECO:0000313" key="7">
    <source>
        <dbReference type="EMBL" id="PAP76728.1"/>
    </source>
</evidence>
<evidence type="ECO:0000256" key="1">
    <source>
        <dbReference type="ARBA" id="ARBA00001974"/>
    </source>
</evidence>
<dbReference type="Gene3D" id="3.30.9.10">
    <property type="entry name" value="D-Amino Acid Oxidase, subunit A, domain 2"/>
    <property type="match status" value="1"/>
</dbReference>
<keyword evidence="8" id="KW-1185">Reference proteome</keyword>
<dbReference type="RefSeq" id="WP_095510393.1">
    <property type="nucleotide sequence ID" value="NZ_MQWD01000001.1"/>
</dbReference>
<dbReference type="PANTHER" id="PTHR43104:SF2">
    <property type="entry name" value="L-2-HYDROXYGLUTARATE DEHYDROGENASE, MITOCHONDRIAL"/>
    <property type="match status" value="1"/>
</dbReference>
<dbReference type="Gene3D" id="3.50.50.60">
    <property type="entry name" value="FAD/NAD(P)-binding domain"/>
    <property type="match status" value="1"/>
</dbReference>
<dbReference type="PANTHER" id="PTHR43104">
    <property type="entry name" value="L-2-HYDROXYGLUTARATE DEHYDROGENASE, MITOCHONDRIAL"/>
    <property type="match status" value="1"/>
</dbReference>
<dbReference type="SUPFAM" id="SSF51905">
    <property type="entry name" value="FAD/NAD(P)-binding domain"/>
    <property type="match status" value="1"/>
</dbReference>
<evidence type="ECO:0000256" key="4">
    <source>
        <dbReference type="ARBA" id="ARBA00023002"/>
    </source>
</evidence>
<evidence type="ECO:0000259" key="6">
    <source>
        <dbReference type="Pfam" id="PF01266"/>
    </source>
</evidence>
<keyword evidence="4" id="KW-0560">Oxidoreductase</keyword>
<reference evidence="7 8" key="1">
    <citation type="submission" date="2016-11" db="EMBL/GenBank/DDBJ databases">
        <title>Study of marine rhodopsin-containing bacteria.</title>
        <authorList>
            <person name="Yoshizawa S."/>
            <person name="Kumagai Y."/>
            <person name="Kogure K."/>
        </authorList>
    </citation>
    <scope>NUCLEOTIDE SEQUENCE [LARGE SCALE GENOMIC DNA]</scope>
    <source>
        <strain evidence="7 8">SAORIC-28</strain>
    </source>
</reference>
<dbReference type="Proteomes" id="UP000216339">
    <property type="component" value="Unassembled WGS sequence"/>
</dbReference>
<comment type="caution">
    <text evidence="7">The sequence shown here is derived from an EMBL/GenBank/DDBJ whole genome shotgun (WGS) entry which is preliminary data.</text>
</comment>
<keyword evidence="2" id="KW-0285">Flavoprotein</keyword>
<evidence type="ECO:0000256" key="3">
    <source>
        <dbReference type="ARBA" id="ARBA00022827"/>
    </source>
</evidence>
<proteinExistence type="inferred from homology"/>
<dbReference type="OrthoDB" id="9801699at2"/>
<gene>
    <name evidence="7" type="ORF">BSZ37_09905</name>
</gene>
<comment type="cofactor">
    <cofactor evidence="1">
        <name>FAD</name>
        <dbReference type="ChEBI" id="CHEBI:57692"/>
    </cofactor>
</comment>
<dbReference type="GO" id="GO:0005737">
    <property type="term" value="C:cytoplasm"/>
    <property type="evidence" value="ECO:0007669"/>
    <property type="project" value="TreeGrafter"/>
</dbReference>
<evidence type="ECO:0000256" key="5">
    <source>
        <dbReference type="ARBA" id="ARBA00037941"/>
    </source>
</evidence>
<dbReference type="InterPro" id="IPR036188">
    <property type="entry name" value="FAD/NAD-bd_sf"/>
</dbReference>
<keyword evidence="3" id="KW-0274">FAD</keyword>
<dbReference type="NCBIfam" id="NF008726">
    <property type="entry name" value="PRK11728.1"/>
    <property type="match status" value="1"/>
</dbReference>
<dbReference type="Pfam" id="PF01266">
    <property type="entry name" value="DAO"/>
    <property type="match status" value="1"/>
</dbReference>
<evidence type="ECO:0000313" key="8">
    <source>
        <dbReference type="Proteomes" id="UP000216339"/>
    </source>
</evidence>
<organism evidence="7 8">
    <name type="scientific">Rubrivirga marina</name>
    <dbReference type="NCBI Taxonomy" id="1196024"/>
    <lineage>
        <taxon>Bacteria</taxon>
        <taxon>Pseudomonadati</taxon>
        <taxon>Rhodothermota</taxon>
        <taxon>Rhodothermia</taxon>
        <taxon>Rhodothermales</taxon>
        <taxon>Rubricoccaceae</taxon>
        <taxon>Rubrivirga</taxon>
    </lineage>
</organism>
<dbReference type="EMBL" id="MQWD01000001">
    <property type="protein sequence ID" value="PAP76728.1"/>
    <property type="molecule type" value="Genomic_DNA"/>
</dbReference>
<dbReference type="AlphaFoldDB" id="A0A271J0G2"/>
<accession>A0A271J0G2</accession>
<evidence type="ECO:0000256" key="2">
    <source>
        <dbReference type="ARBA" id="ARBA00022630"/>
    </source>
</evidence>
<comment type="similarity">
    <text evidence="5">Belongs to the L2HGDH family.</text>
</comment>